<evidence type="ECO:0000256" key="8">
    <source>
        <dbReference type="SAM" id="MobiDB-lite"/>
    </source>
</evidence>
<evidence type="ECO:0000256" key="1">
    <source>
        <dbReference type="ARBA" id="ARBA00010617"/>
    </source>
</evidence>
<dbReference type="InterPro" id="IPR050196">
    <property type="entry name" value="Cytochrome_P450_Monoox"/>
</dbReference>
<evidence type="ECO:0000313" key="9">
    <source>
        <dbReference type="EMBL" id="QDZ21458.1"/>
    </source>
</evidence>
<comment type="similarity">
    <text evidence="1">Belongs to the cytochrome P450 family.</text>
</comment>
<keyword evidence="10" id="KW-1185">Reference proteome</keyword>
<dbReference type="GO" id="GO:0016705">
    <property type="term" value="F:oxidoreductase activity, acting on paired donors, with incorporation or reduction of molecular oxygen"/>
    <property type="evidence" value="ECO:0007669"/>
    <property type="project" value="InterPro"/>
</dbReference>
<dbReference type="SUPFAM" id="SSF48264">
    <property type="entry name" value="Cytochrome P450"/>
    <property type="match status" value="1"/>
</dbReference>
<keyword evidence="2 7" id="KW-0349">Heme</keyword>
<dbReference type="InterPro" id="IPR001128">
    <property type="entry name" value="Cyt_P450"/>
</dbReference>
<evidence type="ECO:0000256" key="4">
    <source>
        <dbReference type="ARBA" id="ARBA00023002"/>
    </source>
</evidence>
<feature type="binding site" description="axial binding residue" evidence="7">
    <location>
        <position position="479"/>
    </location>
    <ligand>
        <name>heme</name>
        <dbReference type="ChEBI" id="CHEBI:30413"/>
    </ligand>
    <ligandPart>
        <name>Fe</name>
        <dbReference type="ChEBI" id="CHEBI:18248"/>
    </ligandPart>
</feature>
<evidence type="ECO:0000256" key="6">
    <source>
        <dbReference type="ARBA" id="ARBA00023033"/>
    </source>
</evidence>
<keyword evidence="5 7" id="KW-0408">Iron</keyword>
<name>A0A5B8MLE9_9CHLO</name>
<sequence>MNSSKWVARKRVASGSGGRDGTRAFPFQKSGWPQAGVTRRSLRSSSRTRAATSERDGTRAARGIEDIPMPRVWPLVGNLPALDFDMLHIPAKVRDLYDELDTDTMRLAFLPKSSTVRTRSYEDVLLILKTWPKMLQSRSSFGLGIFSLFLGEGLASINSGETHQKLNGIMGPCFRKVTTDQMLLDFKRVGLRMVQSLSTQGEHDMQSIAMAATVDSIGQLHFGTDLKQLELLTKEPSSSSSVAEIMTRITQEGQMLMLPSLVDQGLPKLLPGFQRYLEAIGALDDLIENVIEQRRAKGLKETDLDVLSSLLRASEEEGNEWLTKSLLRDQLTTLFFAGSDTTASTIAWSTFELAKNPETQKRLQEEVDELMDKLDGEVEKISARDLDQLKLLNGAIKETLRLYPPAPVIGRDCPEDALIDGFQIGKGQVVITDLYALNRDEKLWHEPDAWEPRRWTEEVEEDWKATKQLISFAPGLRSCLGKYFAIRESSLFLLLLLYHFEFEPTAEEPQLAHAVTITSLNGIKLKLRKRR</sequence>
<dbReference type="OrthoDB" id="538795at2759"/>
<evidence type="ECO:0000313" key="10">
    <source>
        <dbReference type="Proteomes" id="UP000316726"/>
    </source>
</evidence>
<dbReference type="EMBL" id="CP031038">
    <property type="protein sequence ID" value="QDZ21458.1"/>
    <property type="molecule type" value="Genomic_DNA"/>
</dbReference>
<accession>A0A5B8MLE9</accession>
<dbReference type="PRINTS" id="PR00463">
    <property type="entry name" value="EP450I"/>
</dbReference>
<evidence type="ECO:0000256" key="2">
    <source>
        <dbReference type="ARBA" id="ARBA00022617"/>
    </source>
</evidence>
<dbReference type="GO" id="GO:0005506">
    <property type="term" value="F:iron ion binding"/>
    <property type="evidence" value="ECO:0007669"/>
    <property type="project" value="InterPro"/>
</dbReference>
<dbReference type="AlphaFoldDB" id="A0A5B8MLE9"/>
<feature type="region of interest" description="Disordered" evidence="8">
    <location>
        <begin position="1"/>
        <end position="63"/>
    </location>
</feature>
<dbReference type="Gene3D" id="1.10.630.10">
    <property type="entry name" value="Cytochrome P450"/>
    <property type="match status" value="1"/>
</dbReference>
<reference evidence="9 10" key="1">
    <citation type="submission" date="2018-07" db="EMBL/GenBank/DDBJ databases">
        <title>The complete nuclear genome of the prasinophyte Chloropicon primus (CCMP1205).</title>
        <authorList>
            <person name="Pombert J.-F."/>
            <person name="Otis C."/>
            <person name="Turmel M."/>
            <person name="Lemieux C."/>
        </authorList>
    </citation>
    <scope>NUCLEOTIDE SEQUENCE [LARGE SCALE GENOMIC DNA]</scope>
    <source>
        <strain evidence="9 10">CCMP1205</strain>
    </source>
</reference>
<evidence type="ECO:0000256" key="3">
    <source>
        <dbReference type="ARBA" id="ARBA00022723"/>
    </source>
</evidence>
<dbReference type="InterPro" id="IPR002401">
    <property type="entry name" value="Cyt_P450_E_grp-I"/>
</dbReference>
<proteinExistence type="inferred from homology"/>
<dbReference type="Pfam" id="PF00067">
    <property type="entry name" value="p450"/>
    <property type="match status" value="1"/>
</dbReference>
<feature type="compositionally biased region" description="Basic and acidic residues" evidence="8">
    <location>
        <begin position="52"/>
        <end position="63"/>
    </location>
</feature>
<evidence type="ECO:0000256" key="7">
    <source>
        <dbReference type="PIRSR" id="PIRSR602401-1"/>
    </source>
</evidence>
<dbReference type="STRING" id="1764295.A0A5B8MLE9"/>
<comment type="cofactor">
    <cofactor evidence="7">
        <name>heme</name>
        <dbReference type="ChEBI" id="CHEBI:30413"/>
    </cofactor>
</comment>
<keyword evidence="6" id="KW-0503">Monooxygenase</keyword>
<gene>
    <name evidence="9" type="ORF">A3770_05p39760</name>
</gene>
<keyword evidence="4" id="KW-0560">Oxidoreductase</keyword>
<keyword evidence="3 7" id="KW-0479">Metal-binding</keyword>
<dbReference type="GO" id="GO:0004497">
    <property type="term" value="F:monooxygenase activity"/>
    <property type="evidence" value="ECO:0007669"/>
    <property type="project" value="UniProtKB-KW"/>
</dbReference>
<dbReference type="InterPro" id="IPR036396">
    <property type="entry name" value="Cyt_P450_sf"/>
</dbReference>
<dbReference type="GO" id="GO:0020037">
    <property type="term" value="F:heme binding"/>
    <property type="evidence" value="ECO:0007669"/>
    <property type="project" value="InterPro"/>
</dbReference>
<dbReference type="PRINTS" id="PR00385">
    <property type="entry name" value="P450"/>
</dbReference>
<protein>
    <submittedName>
        <fullName evidence="9">Cytochrome P450</fullName>
    </submittedName>
</protein>
<dbReference type="Proteomes" id="UP000316726">
    <property type="component" value="Chromosome 5"/>
</dbReference>
<dbReference type="PANTHER" id="PTHR24291:SF50">
    <property type="entry name" value="BIFUNCTIONAL ALBAFLAVENONE MONOOXYGENASE_TERPENE SYNTHASE"/>
    <property type="match status" value="1"/>
</dbReference>
<evidence type="ECO:0000256" key="5">
    <source>
        <dbReference type="ARBA" id="ARBA00023004"/>
    </source>
</evidence>
<organism evidence="9 10">
    <name type="scientific">Chloropicon primus</name>
    <dbReference type="NCBI Taxonomy" id="1764295"/>
    <lineage>
        <taxon>Eukaryota</taxon>
        <taxon>Viridiplantae</taxon>
        <taxon>Chlorophyta</taxon>
        <taxon>Chloropicophyceae</taxon>
        <taxon>Chloropicales</taxon>
        <taxon>Chloropicaceae</taxon>
        <taxon>Chloropicon</taxon>
    </lineage>
</organism>
<dbReference type="PANTHER" id="PTHR24291">
    <property type="entry name" value="CYTOCHROME P450 FAMILY 4"/>
    <property type="match status" value="1"/>
</dbReference>
<dbReference type="CDD" id="cd00302">
    <property type="entry name" value="cytochrome_P450"/>
    <property type="match status" value="1"/>
</dbReference>